<dbReference type="InterPro" id="IPR000253">
    <property type="entry name" value="FHA_dom"/>
</dbReference>
<keyword evidence="4" id="KW-1185">Reference proteome</keyword>
<evidence type="ECO:0000313" key="4">
    <source>
        <dbReference type="Proteomes" id="UP000627573"/>
    </source>
</evidence>
<keyword evidence="1" id="KW-0597">Phosphoprotein</keyword>
<dbReference type="Gene3D" id="2.60.200.20">
    <property type="match status" value="1"/>
</dbReference>
<feature type="domain" description="FHA" evidence="2">
    <location>
        <begin position="223"/>
        <end position="273"/>
    </location>
</feature>
<evidence type="ECO:0000313" key="3">
    <source>
        <dbReference type="EMBL" id="MBH5141120.1"/>
    </source>
</evidence>
<gene>
    <name evidence="3" type="ORF">I3517_00620</name>
</gene>
<dbReference type="SUPFAM" id="SSF49879">
    <property type="entry name" value="SMAD/FHA domain"/>
    <property type="match status" value="1"/>
</dbReference>
<dbReference type="PROSITE" id="PS50006">
    <property type="entry name" value="FHA_DOMAIN"/>
    <property type="match status" value="1"/>
</dbReference>
<dbReference type="Pfam" id="PF00498">
    <property type="entry name" value="FHA"/>
    <property type="match status" value="1"/>
</dbReference>
<dbReference type="CDD" id="cd00060">
    <property type="entry name" value="FHA"/>
    <property type="match status" value="1"/>
</dbReference>
<dbReference type="RefSeq" id="WP_197940386.1">
    <property type="nucleotide sequence ID" value="NZ_JAECSB010000010.1"/>
</dbReference>
<dbReference type="InterPro" id="IPR008984">
    <property type="entry name" value="SMAD_FHA_dom_sf"/>
</dbReference>
<dbReference type="Proteomes" id="UP000627573">
    <property type="component" value="Unassembled WGS sequence"/>
</dbReference>
<organism evidence="3 4">
    <name type="scientific">Rhodococcus erythropolis</name>
    <name type="common">Arthrobacter picolinophilus</name>
    <dbReference type="NCBI Taxonomy" id="1833"/>
    <lineage>
        <taxon>Bacteria</taxon>
        <taxon>Bacillati</taxon>
        <taxon>Actinomycetota</taxon>
        <taxon>Actinomycetes</taxon>
        <taxon>Mycobacteriales</taxon>
        <taxon>Nocardiaceae</taxon>
        <taxon>Rhodococcus</taxon>
        <taxon>Rhodococcus erythropolis group</taxon>
    </lineage>
</organism>
<dbReference type="EMBL" id="JAECSB010000010">
    <property type="protein sequence ID" value="MBH5141120.1"/>
    <property type="molecule type" value="Genomic_DNA"/>
</dbReference>
<comment type="caution">
    <text evidence="3">The sequence shown here is derived from an EMBL/GenBank/DDBJ whole genome shotgun (WGS) entry which is preliminary data.</text>
</comment>
<evidence type="ECO:0000256" key="1">
    <source>
        <dbReference type="ARBA" id="ARBA00022553"/>
    </source>
</evidence>
<reference evidence="3 4" key="1">
    <citation type="submission" date="2020-12" db="EMBL/GenBank/DDBJ databases">
        <title>Draft genome sequence of furan degrading bacterial strain FUR100.</title>
        <authorList>
            <person name="Woiski C."/>
        </authorList>
    </citation>
    <scope>NUCLEOTIDE SEQUENCE [LARGE SCALE GENOMIC DNA]</scope>
    <source>
        <strain evidence="3 4">FUR100</strain>
    </source>
</reference>
<dbReference type="AlphaFoldDB" id="A0A8I1D2P8"/>
<evidence type="ECO:0000259" key="2">
    <source>
        <dbReference type="PROSITE" id="PS50006"/>
    </source>
</evidence>
<sequence>MLVVVVVVLAAAIMFVVRSRGTRIDKRKSALDSVFGPISGSGSPSYSELITTAIIGGLVSSNSRRGRGMWLETPTCVLLAARNTAEADGVRSRLDQITDSVITDVRRYMDAQKNIKPSAAYTHQRLMIHVVPNTHGSAQAIAVAGPSPEKDPRWIDLLQKASGGNTDTDYGVVGRPQVSSPTDHGVFPTEVQEIDTSQAMVKVFLRDGELLTQLPLGPGRTVMTIGRGPNNDVSLAQSQAADVSAEHLRLQFRPDGSYVVTNLTTRANGTTLNLGHGTDTPLMPHEVHELTHGDVLSLGYKRSVTVQFHCDAHRSTSRLEGTPTE</sequence>
<proteinExistence type="predicted"/>
<name>A0A8I1D2P8_RHOER</name>
<accession>A0A8I1D2P8</accession>
<protein>
    <submittedName>
        <fullName evidence="3">FHA domain-containing protein</fullName>
    </submittedName>
</protein>